<keyword evidence="4" id="KW-0597">Phosphoprotein</keyword>
<dbReference type="FunFam" id="3.40.50.720:FF:000041">
    <property type="entry name" value="D-3-phosphoglycerate dehydrogenase"/>
    <property type="match status" value="1"/>
</dbReference>
<organism evidence="11">
    <name type="scientific">Euplotes harpa</name>
    <dbReference type="NCBI Taxonomy" id="151035"/>
    <lineage>
        <taxon>Eukaryota</taxon>
        <taxon>Sar</taxon>
        <taxon>Alveolata</taxon>
        <taxon>Ciliophora</taxon>
        <taxon>Intramacronucleata</taxon>
        <taxon>Spirotrichea</taxon>
        <taxon>Hypotrichia</taxon>
        <taxon>Euplotida</taxon>
        <taxon>Euplotidae</taxon>
        <taxon>Euplotes</taxon>
    </lineage>
</organism>
<dbReference type="InterPro" id="IPR029753">
    <property type="entry name" value="D-isomer_DH_CS"/>
</dbReference>
<evidence type="ECO:0000256" key="2">
    <source>
        <dbReference type="ARBA" id="ARBA00011881"/>
    </source>
</evidence>
<dbReference type="EMBL" id="HBII01003320">
    <property type="protein sequence ID" value="CAE0342600.1"/>
    <property type="molecule type" value="Transcribed_RNA"/>
</dbReference>
<comment type="similarity">
    <text evidence="1 8">Belongs to the D-isomer specific 2-hydroxyacid dehydrogenase family.</text>
</comment>
<dbReference type="GO" id="GO:0047545">
    <property type="term" value="F:(S)-2-hydroxyglutarate dehydrogenase activity"/>
    <property type="evidence" value="ECO:0007669"/>
    <property type="project" value="UniProtKB-ARBA"/>
</dbReference>
<proteinExistence type="inferred from homology"/>
<name>A0A7S3J296_9SPIT</name>
<dbReference type="PANTHER" id="PTHR42938">
    <property type="entry name" value="FORMATE DEHYDROGENASE 1"/>
    <property type="match status" value="1"/>
</dbReference>
<evidence type="ECO:0000313" key="11">
    <source>
        <dbReference type="EMBL" id="CAE0342600.1"/>
    </source>
</evidence>
<feature type="domain" description="D-isomer specific 2-hydroxyacid dehydrogenase catalytic" evidence="9">
    <location>
        <begin position="3"/>
        <end position="309"/>
    </location>
</feature>
<dbReference type="Gene3D" id="3.40.50.720">
    <property type="entry name" value="NAD(P)-binding Rossmann-like Domain"/>
    <property type="match status" value="2"/>
</dbReference>
<dbReference type="Pfam" id="PF00389">
    <property type="entry name" value="2-Hacid_dh"/>
    <property type="match status" value="1"/>
</dbReference>
<dbReference type="InterPro" id="IPR006140">
    <property type="entry name" value="D-isomer_DH_NAD-bd"/>
</dbReference>
<gene>
    <name evidence="11" type="ORF">EHAR0213_LOCUS1507</name>
</gene>
<evidence type="ECO:0000256" key="8">
    <source>
        <dbReference type="RuleBase" id="RU003719"/>
    </source>
</evidence>
<sequence>MKILIADLFSPAGINTLEEEKHEIIYDKNLSGAKLTEALAAHKPDVLIVRSTKVTADDIDANAGLALIIRAGAGYDTIDVAHASSRGVYVANCPGKNATAVAELAMGLIISIDRRLGENYKLQKEGKWAKGLFANCLGLKGRTLGLIGFGNIAQRVAKRALAFEMKVIAYNRSPKTMEGVEVVSTIDEVLAQADIVSLHVPATKDTKNLVNKEFLGKMKPDGVLINTARGTNVVEEDLLAHLEANPNFWFGTDVLNGEPSAKECDWEHPLGMHPRVYGTHHIGASTKQSEDEIGEETVRICQVFAATGSVDDTNWVNRDRTKAKHTLVVKAKRTPAVYGEVFGLVAAHGWTIGESEALMCEGGVAVILKIHGEGPADVTEKLAAHESVLSASVS</sequence>
<dbReference type="SUPFAM" id="SSF51735">
    <property type="entry name" value="NAD(P)-binding Rossmann-fold domains"/>
    <property type="match status" value="1"/>
</dbReference>
<keyword evidence="7" id="KW-0520">NAD</keyword>
<dbReference type="InterPro" id="IPR006139">
    <property type="entry name" value="D-isomer_2_OHA_DH_cat_dom"/>
</dbReference>
<evidence type="ECO:0000256" key="4">
    <source>
        <dbReference type="ARBA" id="ARBA00022553"/>
    </source>
</evidence>
<evidence type="ECO:0000256" key="5">
    <source>
        <dbReference type="ARBA" id="ARBA00022990"/>
    </source>
</evidence>
<dbReference type="Pfam" id="PF02826">
    <property type="entry name" value="2-Hacid_dh_C"/>
    <property type="match status" value="1"/>
</dbReference>
<dbReference type="InterPro" id="IPR036291">
    <property type="entry name" value="NAD(P)-bd_dom_sf"/>
</dbReference>
<dbReference type="PANTHER" id="PTHR42938:SF22">
    <property type="entry name" value="D-3-PHOSPHOGLYCERATE DEHYDROGENASE"/>
    <property type="match status" value="1"/>
</dbReference>
<evidence type="ECO:0000256" key="3">
    <source>
        <dbReference type="ARBA" id="ARBA00021582"/>
    </source>
</evidence>
<dbReference type="PROSITE" id="PS00670">
    <property type="entry name" value="D_2_HYDROXYACID_DH_2"/>
    <property type="match status" value="1"/>
</dbReference>
<evidence type="ECO:0000259" key="10">
    <source>
        <dbReference type="Pfam" id="PF02826"/>
    </source>
</evidence>
<protein>
    <recommendedName>
        <fullName evidence="3">D-3-phosphoglycerate dehydrogenase</fullName>
    </recommendedName>
</protein>
<evidence type="ECO:0000256" key="1">
    <source>
        <dbReference type="ARBA" id="ARBA00005854"/>
    </source>
</evidence>
<feature type="domain" description="D-isomer specific 2-hydroxyacid dehydrogenase NAD-binding" evidence="10">
    <location>
        <begin position="106"/>
        <end position="283"/>
    </location>
</feature>
<evidence type="ECO:0000259" key="9">
    <source>
        <dbReference type="Pfam" id="PF00389"/>
    </source>
</evidence>
<evidence type="ECO:0000256" key="6">
    <source>
        <dbReference type="ARBA" id="ARBA00023002"/>
    </source>
</evidence>
<dbReference type="AlphaFoldDB" id="A0A7S3J296"/>
<comment type="subunit">
    <text evidence="2">Homotetramer.</text>
</comment>
<dbReference type="GO" id="GO:0004617">
    <property type="term" value="F:phosphoglycerate dehydrogenase activity"/>
    <property type="evidence" value="ECO:0007669"/>
    <property type="project" value="TreeGrafter"/>
</dbReference>
<accession>A0A7S3J296</accession>
<dbReference type="SUPFAM" id="SSF52283">
    <property type="entry name" value="Formate/glycerate dehydrogenase catalytic domain-like"/>
    <property type="match status" value="1"/>
</dbReference>
<keyword evidence="5" id="KW-0007">Acetylation</keyword>
<reference evidence="11" key="1">
    <citation type="submission" date="2021-01" db="EMBL/GenBank/DDBJ databases">
        <authorList>
            <person name="Corre E."/>
            <person name="Pelletier E."/>
            <person name="Niang G."/>
            <person name="Scheremetjew M."/>
            <person name="Finn R."/>
            <person name="Kale V."/>
            <person name="Holt S."/>
            <person name="Cochrane G."/>
            <person name="Meng A."/>
            <person name="Brown T."/>
            <person name="Cohen L."/>
        </authorList>
    </citation>
    <scope>NUCLEOTIDE SEQUENCE</scope>
    <source>
        <strain evidence="11">FSP1.4</strain>
    </source>
</reference>
<dbReference type="GO" id="GO:0006564">
    <property type="term" value="P:L-serine biosynthetic process"/>
    <property type="evidence" value="ECO:0007669"/>
    <property type="project" value="UniProtKB-ARBA"/>
</dbReference>
<evidence type="ECO:0000256" key="7">
    <source>
        <dbReference type="ARBA" id="ARBA00023027"/>
    </source>
</evidence>
<keyword evidence="6 8" id="KW-0560">Oxidoreductase</keyword>
<dbReference type="GO" id="GO:0051287">
    <property type="term" value="F:NAD binding"/>
    <property type="evidence" value="ECO:0007669"/>
    <property type="project" value="InterPro"/>
</dbReference>